<keyword evidence="3" id="KW-1185">Reference proteome</keyword>
<dbReference type="GO" id="GO:0016477">
    <property type="term" value="P:cell migration"/>
    <property type="evidence" value="ECO:0007669"/>
    <property type="project" value="TreeGrafter"/>
</dbReference>
<dbReference type="Proteomes" id="UP000030693">
    <property type="component" value="Unassembled WGS sequence"/>
</dbReference>
<dbReference type="PANTHER" id="PTHR24112:SF66">
    <property type="entry name" value="LEUCINE-RICH REPEAT, ISOFORM F"/>
    <property type="match status" value="1"/>
</dbReference>
<dbReference type="OrthoDB" id="120976at2759"/>
<evidence type="ECO:0000313" key="3">
    <source>
        <dbReference type="Proteomes" id="UP000030693"/>
    </source>
</evidence>
<name>A0A058Z099_FONAL</name>
<evidence type="ECO:0000256" key="1">
    <source>
        <dbReference type="SAM" id="MobiDB-lite"/>
    </source>
</evidence>
<dbReference type="SUPFAM" id="SSF52047">
    <property type="entry name" value="RNI-like"/>
    <property type="match status" value="1"/>
</dbReference>
<evidence type="ECO:0008006" key="4">
    <source>
        <dbReference type="Google" id="ProtNLM"/>
    </source>
</evidence>
<sequence length="291" mass="31721">MLQKNRALQQLALVRCGLNTHNWEQLFDALSVRPIGLTHLDVSGHLITDLGSAFIANIIRFQPELEVFKASGCGIEGRATIEILSALRSRITLTGLDLSDNPLSDAAALIFSDILEREQPGNRLRKLDLSGTGLEKPDLAWIFEALGRNTSISSVSFSRCPIVGELPTCHILSAVASYGVRRRIYLKNCGLESSLVISQLMEDAELQNPEARIFLDRSSSRESTHPHTPLRAGSSQELDTVPQDHDLSPRQDIGEPLRSGSQAHPDGGPDNDEPHLCATVDALAISSSTLF</sequence>
<feature type="compositionally biased region" description="Basic and acidic residues" evidence="1">
    <location>
        <begin position="242"/>
        <end position="255"/>
    </location>
</feature>
<proteinExistence type="predicted"/>
<dbReference type="AlphaFoldDB" id="A0A058Z099"/>
<evidence type="ECO:0000313" key="2">
    <source>
        <dbReference type="EMBL" id="KCV67363.1"/>
    </source>
</evidence>
<dbReference type="InterPro" id="IPR051279">
    <property type="entry name" value="PP1-Reg/Actin-Interact_Protein"/>
</dbReference>
<feature type="compositionally biased region" description="Basic and acidic residues" evidence="1">
    <location>
        <begin position="216"/>
        <end position="225"/>
    </location>
</feature>
<accession>A0A058Z099</accession>
<reference evidence="2" key="1">
    <citation type="submission" date="2013-04" db="EMBL/GenBank/DDBJ databases">
        <title>The Genome Sequence of Fonticula alba ATCC 38817.</title>
        <authorList>
            <consortium name="The Broad Institute Genomics Platform"/>
            <person name="Russ C."/>
            <person name="Cuomo C."/>
            <person name="Burger G."/>
            <person name="Gray M.W."/>
            <person name="Holland P.W.H."/>
            <person name="King N."/>
            <person name="Lang F.B.F."/>
            <person name="Roger A.J."/>
            <person name="Ruiz-Trillo I."/>
            <person name="Brown M."/>
            <person name="Walker B."/>
            <person name="Young S."/>
            <person name="Zeng Q."/>
            <person name="Gargeya S."/>
            <person name="Fitzgerald M."/>
            <person name="Haas B."/>
            <person name="Abouelleil A."/>
            <person name="Allen A.W."/>
            <person name="Alvarado L."/>
            <person name="Arachchi H.M."/>
            <person name="Berlin A.M."/>
            <person name="Chapman S.B."/>
            <person name="Gainer-Dewar J."/>
            <person name="Goldberg J."/>
            <person name="Griggs A."/>
            <person name="Gujja S."/>
            <person name="Hansen M."/>
            <person name="Howarth C."/>
            <person name="Imamovic A."/>
            <person name="Ireland A."/>
            <person name="Larimer J."/>
            <person name="McCowan C."/>
            <person name="Murphy C."/>
            <person name="Pearson M."/>
            <person name="Poon T.W."/>
            <person name="Priest M."/>
            <person name="Roberts A."/>
            <person name="Saif S."/>
            <person name="Shea T."/>
            <person name="Sisk P."/>
            <person name="Sykes S."/>
            <person name="Wortman J."/>
            <person name="Nusbaum C."/>
            <person name="Birren B."/>
        </authorList>
    </citation>
    <scope>NUCLEOTIDE SEQUENCE [LARGE SCALE GENOMIC DNA]</scope>
    <source>
        <strain evidence="2">ATCC 38817</strain>
    </source>
</reference>
<dbReference type="STRING" id="691883.A0A058Z099"/>
<gene>
    <name evidence="2" type="ORF">H696_06215</name>
</gene>
<dbReference type="PANTHER" id="PTHR24112">
    <property type="entry name" value="LEUCINE-RICH REPEAT, ISOFORM F-RELATED"/>
    <property type="match status" value="1"/>
</dbReference>
<organism evidence="2">
    <name type="scientific">Fonticula alba</name>
    <name type="common">Slime mold</name>
    <dbReference type="NCBI Taxonomy" id="691883"/>
    <lineage>
        <taxon>Eukaryota</taxon>
        <taxon>Rotosphaerida</taxon>
        <taxon>Fonticulaceae</taxon>
        <taxon>Fonticula</taxon>
    </lineage>
</organism>
<dbReference type="InterPro" id="IPR032675">
    <property type="entry name" value="LRR_dom_sf"/>
</dbReference>
<dbReference type="GeneID" id="20530940"/>
<dbReference type="EMBL" id="KB932231">
    <property type="protein sequence ID" value="KCV67363.1"/>
    <property type="molecule type" value="Genomic_DNA"/>
</dbReference>
<dbReference type="GO" id="GO:0030027">
    <property type="term" value="C:lamellipodium"/>
    <property type="evidence" value="ECO:0007669"/>
    <property type="project" value="TreeGrafter"/>
</dbReference>
<dbReference type="GO" id="GO:0034315">
    <property type="term" value="P:regulation of Arp2/3 complex-mediated actin nucleation"/>
    <property type="evidence" value="ECO:0007669"/>
    <property type="project" value="TreeGrafter"/>
</dbReference>
<dbReference type="Gene3D" id="3.80.10.10">
    <property type="entry name" value="Ribonuclease Inhibitor"/>
    <property type="match status" value="1"/>
</dbReference>
<dbReference type="GO" id="GO:0005886">
    <property type="term" value="C:plasma membrane"/>
    <property type="evidence" value="ECO:0007669"/>
    <property type="project" value="TreeGrafter"/>
</dbReference>
<protein>
    <recommendedName>
        <fullName evidence="4">RNI-like protein</fullName>
    </recommendedName>
</protein>
<feature type="region of interest" description="Disordered" evidence="1">
    <location>
        <begin position="216"/>
        <end position="275"/>
    </location>
</feature>
<dbReference type="RefSeq" id="XP_009498236.1">
    <property type="nucleotide sequence ID" value="XM_009499961.1"/>
</dbReference>